<comment type="caution">
    <text evidence="4">The sequence shown here is derived from an EMBL/GenBank/DDBJ whole genome shotgun (WGS) entry which is preliminary data.</text>
</comment>
<dbReference type="Pfam" id="PF00583">
    <property type="entry name" value="Acetyltransf_1"/>
    <property type="match status" value="1"/>
</dbReference>
<dbReference type="InterPro" id="IPR000182">
    <property type="entry name" value="GNAT_dom"/>
</dbReference>
<dbReference type="PROSITE" id="PS51186">
    <property type="entry name" value="GNAT"/>
    <property type="match status" value="1"/>
</dbReference>
<dbReference type="Proteomes" id="UP000187412">
    <property type="component" value="Unassembled WGS sequence"/>
</dbReference>
<gene>
    <name evidence="4" type="ORF">BSK56_01320</name>
</gene>
<dbReference type="EMBL" id="MPTB01000001">
    <property type="protein sequence ID" value="OMD53815.1"/>
    <property type="molecule type" value="Genomic_DNA"/>
</dbReference>
<evidence type="ECO:0000313" key="4">
    <source>
        <dbReference type="EMBL" id="OMD53815.1"/>
    </source>
</evidence>
<reference evidence="4 5" key="1">
    <citation type="submission" date="2016-10" db="EMBL/GenBank/DDBJ databases">
        <title>Paenibacillus species isolates.</title>
        <authorList>
            <person name="Beno S.M."/>
        </authorList>
    </citation>
    <scope>NUCLEOTIDE SEQUENCE [LARGE SCALE GENOMIC DNA]</scope>
    <source>
        <strain evidence="4 5">FSL H7-0744</strain>
    </source>
</reference>
<evidence type="ECO:0000313" key="5">
    <source>
        <dbReference type="Proteomes" id="UP000187412"/>
    </source>
</evidence>
<sequence>MGEHVIKKMTDFSERSIAAVKSLELLCKNSDGSNLRVGVESLGPENGDAAFLCHAGEQLIGFLSWYTSDGTQANINGMVHPEYRLQQVFRRLLDLARQEMEAQGIQTLRYRIPSGSLSGAGCAAQLAANLTSSEYSLSLKQYHAREPRYPELTLQVEQPDDYEFTVMCSSQAFGDSESWTRDYWAHTRQPGRITYIAKNNHMPVGLIRVNKVDSRTAVIHDFCVLPSCQGKGLGRDILAAAVEDLLLQEPDTHIRLGVVTENAHALDLYLSVGFAVMGEFQYFTGPVSCR</sequence>
<dbReference type="Gene3D" id="3.40.630.30">
    <property type="match status" value="1"/>
</dbReference>
<dbReference type="InterPro" id="IPR016181">
    <property type="entry name" value="Acyl_CoA_acyltransferase"/>
</dbReference>
<feature type="domain" description="N-acetyltransferase" evidence="3">
    <location>
        <begin position="152"/>
        <end position="290"/>
    </location>
</feature>
<keyword evidence="2" id="KW-0012">Acyltransferase</keyword>
<dbReference type="SUPFAM" id="SSF55729">
    <property type="entry name" value="Acyl-CoA N-acyltransferases (Nat)"/>
    <property type="match status" value="2"/>
</dbReference>
<keyword evidence="5" id="KW-1185">Reference proteome</keyword>
<dbReference type="PANTHER" id="PTHR43877:SF2">
    <property type="entry name" value="AMINOALKYLPHOSPHONATE N-ACETYLTRANSFERASE-RELATED"/>
    <property type="match status" value="1"/>
</dbReference>
<evidence type="ECO:0000256" key="1">
    <source>
        <dbReference type="ARBA" id="ARBA00022679"/>
    </source>
</evidence>
<dbReference type="PANTHER" id="PTHR43877">
    <property type="entry name" value="AMINOALKYLPHOSPHONATE N-ACETYLTRANSFERASE-RELATED-RELATED"/>
    <property type="match status" value="1"/>
</dbReference>
<accession>A0ABX3HUG2</accession>
<dbReference type="RefSeq" id="WP_076108997.1">
    <property type="nucleotide sequence ID" value="NZ_MPTB01000001.1"/>
</dbReference>
<dbReference type="InterPro" id="IPR050832">
    <property type="entry name" value="Bact_Acetyltransf"/>
</dbReference>
<dbReference type="CDD" id="cd04301">
    <property type="entry name" value="NAT_SF"/>
    <property type="match status" value="2"/>
</dbReference>
<evidence type="ECO:0000256" key="2">
    <source>
        <dbReference type="ARBA" id="ARBA00023315"/>
    </source>
</evidence>
<proteinExistence type="predicted"/>
<organism evidence="4 5">
    <name type="scientific">Paenibacillus borealis</name>
    <dbReference type="NCBI Taxonomy" id="160799"/>
    <lineage>
        <taxon>Bacteria</taxon>
        <taxon>Bacillati</taxon>
        <taxon>Bacillota</taxon>
        <taxon>Bacilli</taxon>
        <taxon>Bacillales</taxon>
        <taxon>Paenibacillaceae</taxon>
        <taxon>Paenibacillus</taxon>
    </lineage>
</organism>
<protein>
    <recommendedName>
        <fullName evidence="3">N-acetyltransferase domain-containing protein</fullName>
    </recommendedName>
</protein>
<name>A0ABX3HUG2_PAEBO</name>
<keyword evidence="1" id="KW-0808">Transferase</keyword>
<evidence type="ECO:0000259" key="3">
    <source>
        <dbReference type="PROSITE" id="PS51186"/>
    </source>
</evidence>